<dbReference type="AlphaFoldDB" id="A0A3M7RUP5"/>
<keyword evidence="2" id="KW-1185">Reference proteome</keyword>
<dbReference type="Proteomes" id="UP000276133">
    <property type="component" value="Unassembled WGS sequence"/>
</dbReference>
<gene>
    <name evidence="1" type="ORF">BpHYR1_023644</name>
</gene>
<reference evidence="1 2" key="1">
    <citation type="journal article" date="2018" name="Sci. Rep.">
        <title>Genomic signatures of local adaptation to the degree of environmental predictability in rotifers.</title>
        <authorList>
            <person name="Franch-Gras L."/>
            <person name="Hahn C."/>
            <person name="Garcia-Roger E.M."/>
            <person name="Carmona M.J."/>
            <person name="Serra M."/>
            <person name="Gomez A."/>
        </authorList>
    </citation>
    <scope>NUCLEOTIDE SEQUENCE [LARGE SCALE GENOMIC DNA]</scope>
    <source>
        <strain evidence="1">HYR1</strain>
    </source>
</reference>
<organism evidence="1 2">
    <name type="scientific">Brachionus plicatilis</name>
    <name type="common">Marine rotifer</name>
    <name type="synonym">Brachionus muelleri</name>
    <dbReference type="NCBI Taxonomy" id="10195"/>
    <lineage>
        <taxon>Eukaryota</taxon>
        <taxon>Metazoa</taxon>
        <taxon>Spiralia</taxon>
        <taxon>Gnathifera</taxon>
        <taxon>Rotifera</taxon>
        <taxon>Eurotatoria</taxon>
        <taxon>Monogononta</taxon>
        <taxon>Pseudotrocha</taxon>
        <taxon>Ploima</taxon>
        <taxon>Brachionidae</taxon>
        <taxon>Brachionus</taxon>
    </lineage>
</organism>
<protein>
    <submittedName>
        <fullName evidence="1">Uncharacterized protein</fullName>
    </submittedName>
</protein>
<evidence type="ECO:0000313" key="1">
    <source>
        <dbReference type="EMBL" id="RNA27045.1"/>
    </source>
</evidence>
<sequence>MFHLALVVENKSHYFYDILEVIEDLPRSQACIHGNIYHQYCVDNLDSSHCMYTHMSDHCSDSHPSQ</sequence>
<accession>A0A3M7RUP5</accession>
<dbReference type="EMBL" id="REGN01002609">
    <property type="protein sequence ID" value="RNA27045.1"/>
    <property type="molecule type" value="Genomic_DNA"/>
</dbReference>
<evidence type="ECO:0000313" key="2">
    <source>
        <dbReference type="Proteomes" id="UP000276133"/>
    </source>
</evidence>
<name>A0A3M7RUP5_BRAPC</name>
<comment type="caution">
    <text evidence="1">The sequence shown here is derived from an EMBL/GenBank/DDBJ whole genome shotgun (WGS) entry which is preliminary data.</text>
</comment>
<proteinExistence type="predicted"/>